<evidence type="ECO:0000313" key="2">
    <source>
        <dbReference type="Proteomes" id="UP000708208"/>
    </source>
</evidence>
<proteinExistence type="predicted"/>
<evidence type="ECO:0000313" key="1">
    <source>
        <dbReference type="EMBL" id="CAG7721636.1"/>
    </source>
</evidence>
<reference evidence="1" key="1">
    <citation type="submission" date="2021-06" db="EMBL/GenBank/DDBJ databases">
        <authorList>
            <person name="Hodson N. C."/>
            <person name="Mongue J. A."/>
            <person name="Jaron S. K."/>
        </authorList>
    </citation>
    <scope>NUCLEOTIDE SEQUENCE</scope>
</reference>
<dbReference type="EMBL" id="CAJVCH010081322">
    <property type="protein sequence ID" value="CAG7721636.1"/>
    <property type="molecule type" value="Genomic_DNA"/>
</dbReference>
<dbReference type="AlphaFoldDB" id="A0A8J2NQ59"/>
<organism evidence="1 2">
    <name type="scientific">Allacma fusca</name>
    <dbReference type="NCBI Taxonomy" id="39272"/>
    <lineage>
        <taxon>Eukaryota</taxon>
        <taxon>Metazoa</taxon>
        <taxon>Ecdysozoa</taxon>
        <taxon>Arthropoda</taxon>
        <taxon>Hexapoda</taxon>
        <taxon>Collembola</taxon>
        <taxon>Symphypleona</taxon>
        <taxon>Sminthuridae</taxon>
        <taxon>Allacma</taxon>
    </lineage>
</organism>
<comment type="caution">
    <text evidence="1">The sequence shown here is derived from an EMBL/GenBank/DDBJ whole genome shotgun (WGS) entry which is preliminary data.</text>
</comment>
<protein>
    <submittedName>
        <fullName evidence="1">Uncharacterized protein</fullName>
    </submittedName>
</protein>
<sequence>MTEYSENPLDNNRVRESSPLLYLRPDNILPGCIFGENQYGSGGSFDSLQKKLARDGYNIPYCGFQNYKSQRTPVLP</sequence>
<name>A0A8J2NQ59_9HEXA</name>
<gene>
    <name evidence="1" type="ORF">AFUS01_LOCUS10837</name>
</gene>
<accession>A0A8J2NQ59</accession>
<dbReference type="Proteomes" id="UP000708208">
    <property type="component" value="Unassembled WGS sequence"/>
</dbReference>
<keyword evidence="2" id="KW-1185">Reference proteome</keyword>